<feature type="compositionally biased region" description="Polar residues" evidence="1">
    <location>
        <begin position="166"/>
        <end position="186"/>
    </location>
</feature>
<feature type="signal peptide" evidence="2">
    <location>
        <begin position="1"/>
        <end position="20"/>
    </location>
</feature>
<evidence type="ECO:0000313" key="3">
    <source>
        <dbReference type="Proteomes" id="UP000095280"/>
    </source>
</evidence>
<evidence type="ECO:0000256" key="1">
    <source>
        <dbReference type="SAM" id="MobiDB-lite"/>
    </source>
</evidence>
<proteinExistence type="predicted"/>
<feature type="compositionally biased region" description="Polar residues" evidence="1">
    <location>
        <begin position="31"/>
        <end position="52"/>
    </location>
</feature>
<sequence>LSLTLLLLPPLLLNIWYGFSGPLRQRRQEVRSSLSCSAPPTAVSSGPASSSGRLDGSAAAADPFDEFARSRAGLTAGVLTGDNGPESAGCSGECRDIRDCARHWRRTRRDKRLDRPDPYRELATRPTTDLFGPSWAMRNRMVAMHASMTSAIRRVLRGRPVGDRGANSTNQPAAPTSGPEMNTQPACASLPTPLAPRDHRCKANGHVLLQGLRVSGGTAAAASMGANCACVGTMLTARPYPGDRPVHASQGADLHMRRAGPPAGCKDKKPCIDVISSSLFKLPFINNKTVKLKKRERTTRQKIYDALQKAFNT</sequence>
<reference evidence="4" key="1">
    <citation type="submission" date="2016-11" db="UniProtKB">
        <authorList>
            <consortium name="WormBaseParasite"/>
        </authorList>
    </citation>
    <scope>IDENTIFICATION</scope>
</reference>
<evidence type="ECO:0000313" key="4">
    <source>
        <dbReference type="WBParaSite" id="maker-unitig_40769-snap-gene-0.1-mRNA-1"/>
    </source>
</evidence>
<organism evidence="3 4">
    <name type="scientific">Macrostomum lignano</name>
    <dbReference type="NCBI Taxonomy" id="282301"/>
    <lineage>
        <taxon>Eukaryota</taxon>
        <taxon>Metazoa</taxon>
        <taxon>Spiralia</taxon>
        <taxon>Lophotrochozoa</taxon>
        <taxon>Platyhelminthes</taxon>
        <taxon>Rhabditophora</taxon>
        <taxon>Macrostomorpha</taxon>
        <taxon>Macrostomida</taxon>
        <taxon>Macrostomidae</taxon>
        <taxon>Macrostomum</taxon>
    </lineage>
</organism>
<dbReference type="AlphaFoldDB" id="A0A1I8FN89"/>
<feature type="region of interest" description="Disordered" evidence="1">
    <location>
        <begin position="31"/>
        <end position="57"/>
    </location>
</feature>
<protein>
    <submittedName>
        <fullName evidence="4">BHLH domain-containing protein</fullName>
    </submittedName>
</protein>
<dbReference type="WBParaSite" id="maker-unitig_40769-snap-gene-0.1-mRNA-1">
    <property type="protein sequence ID" value="maker-unitig_40769-snap-gene-0.1-mRNA-1"/>
    <property type="gene ID" value="maker-unitig_40769-snap-gene-0.1"/>
</dbReference>
<feature type="region of interest" description="Disordered" evidence="1">
    <location>
        <begin position="158"/>
        <end position="194"/>
    </location>
</feature>
<keyword evidence="3" id="KW-1185">Reference proteome</keyword>
<evidence type="ECO:0000256" key="2">
    <source>
        <dbReference type="SAM" id="SignalP"/>
    </source>
</evidence>
<feature type="chain" id="PRO_5009318756" evidence="2">
    <location>
        <begin position="21"/>
        <end position="313"/>
    </location>
</feature>
<keyword evidence="2" id="KW-0732">Signal</keyword>
<accession>A0A1I8FN89</accession>
<dbReference type="Proteomes" id="UP000095280">
    <property type="component" value="Unplaced"/>
</dbReference>
<name>A0A1I8FN89_9PLAT</name>